<dbReference type="PROSITE" id="PS51029">
    <property type="entry name" value="MADF"/>
    <property type="match status" value="1"/>
</dbReference>
<dbReference type="PANTHER" id="PTHR12243">
    <property type="entry name" value="MADF DOMAIN TRANSCRIPTION FACTOR"/>
    <property type="match status" value="1"/>
</dbReference>
<dbReference type="Proteomes" id="UP001558613">
    <property type="component" value="Unassembled WGS sequence"/>
</dbReference>
<dbReference type="EMBL" id="JAYMGO010000015">
    <property type="protein sequence ID" value="KAL1260088.1"/>
    <property type="molecule type" value="Genomic_DNA"/>
</dbReference>
<reference evidence="2 3" key="1">
    <citation type="submission" date="2023-09" db="EMBL/GenBank/DDBJ databases">
        <authorList>
            <person name="Wang M."/>
        </authorList>
    </citation>
    <scope>NUCLEOTIDE SEQUENCE [LARGE SCALE GENOMIC DNA]</scope>
    <source>
        <strain evidence="2">GT-2023</strain>
        <tissue evidence="2">Liver</tissue>
    </source>
</reference>
<comment type="caution">
    <text evidence="2">The sequence shown here is derived from an EMBL/GenBank/DDBJ whole genome shotgun (WGS) entry which is preliminary data.</text>
</comment>
<evidence type="ECO:0000313" key="3">
    <source>
        <dbReference type="Proteomes" id="UP001558613"/>
    </source>
</evidence>
<dbReference type="PANTHER" id="PTHR12243:SF67">
    <property type="entry name" value="COREPRESSOR OF PANGOLIN, ISOFORM A-RELATED"/>
    <property type="match status" value="1"/>
</dbReference>
<dbReference type="InterPro" id="IPR006578">
    <property type="entry name" value="MADF-dom"/>
</dbReference>
<dbReference type="InterPro" id="IPR039353">
    <property type="entry name" value="TF_Adf1"/>
</dbReference>
<accession>A0ABR3M8N9</accession>
<evidence type="ECO:0000259" key="1">
    <source>
        <dbReference type="PROSITE" id="PS51029"/>
    </source>
</evidence>
<gene>
    <name evidence="2" type="ORF">QQF64_007915</name>
</gene>
<proteinExistence type="predicted"/>
<name>A0ABR3M8N9_9TELE</name>
<evidence type="ECO:0000313" key="2">
    <source>
        <dbReference type="EMBL" id="KAL1260088.1"/>
    </source>
</evidence>
<dbReference type="Pfam" id="PF10545">
    <property type="entry name" value="MADF_DNA_bdg"/>
    <property type="match status" value="1"/>
</dbReference>
<keyword evidence="3" id="KW-1185">Reference proteome</keyword>
<protein>
    <recommendedName>
        <fullName evidence="1">MADF domain-containing protein</fullName>
    </recommendedName>
</protein>
<sequence>MATRHVVWNEVMEAKLVELWQQHTSLFDVSSSTYHDRNAREKGWDKIATELQLPVNEVKTRVASLRTQYGKLIKPKPSGSGQKPLTFKQNWILRHLNFLKAHVMHRPTESTLRPEDTGPNEDSQAPLMMTIGQKWQLLLLAVSLQAAHL</sequence>
<dbReference type="SMART" id="SM00595">
    <property type="entry name" value="MADF"/>
    <property type="match status" value="1"/>
</dbReference>
<organism evidence="2 3">
    <name type="scientific">Cirrhinus molitorella</name>
    <name type="common">mud carp</name>
    <dbReference type="NCBI Taxonomy" id="172907"/>
    <lineage>
        <taxon>Eukaryota</taxon>
        <taxon>Metazoa</taxon>
        <taxon>Chordata</taxon>
        <taxon>Craniata</taxon>
        <taxon>Vertebrata</taxon>
        <taxon>Euteleostomi</taxon>
        <taxon>Actinopterygii</taxon>
        <taxon>Neopterygii</taxon>
        <taxon>Teleostei</taxon>
        <taxon>Ostariophysi</taxon>
        <taxon>Cypriniformes</taxon>
        <taxon>Cyprinidae</taxon>
        <taxon>Labeoninae</taxon>
        <taxon>Labeonini</taxon>
        <taxon>Cirrhinus</taxon>
    </lineage>
</organism>
<feature type="domain" description="MADF" evidence="1">
    <location>
        <begin position="15"/>
        <end position="104"/>
    </location>
</feature>